<protein>
    <submittedName>
        <fullName evidence="1">Uncharacterized protein</fullName>
    </submittedName>
</protein>
<sequence>MQGLSRDDIGGSGEWHRLKSLGDVPDCCSIFKDFHSDQNRYLNVWIKSNKKVQLNQKAKRALSKPLFSLSRFAF</sequence>
<organism evidence="1 2">
    <name type="scientific">Plasmopara halstedii</name>
    <name type="common">Downy mildew of sunflower</name>
    <dbReference type="NCBI Taxonomy" id="4781"/>
    <lineage>
        <taxon>Eukaryota</taxon>
        <taxon>Sar</taxon>
        <taxon>Stramenopiles</taxon>
        <taxon>Oomycota</taxon>
        <taxon>Peronosporomycetes</taxon>
        <taxon>Peronosporales</taxon>
        <taxon>Peronosporaceae</taxon>
        <taxon>Plasmopara</taxon>
    </lineage>
</organism>
<evidence type="ECO:0000313" key="2">
    <source>
        <dbReference type="Proteomes" id="UP000054928"/>
    </source>
</evidence>
<reference evidence="2" key="1">
    <citation type="submission" date="2014-09" db="EMBL/GenBank/DDBJ databases">
        <authorList>
            <person name="Sharma Rahul"/>
            <person name="Thines Marco"/>
        </authorList>
    </citation>
    <scope>NUCLEOTIDE SEQUENCE [LARGE SCALE GENOMIC DNA]</scope>
</reference>
<dbReference type="EMBL" id="CCYD01000112">
    <property type="protein sequence ID" value="CEG36220.1"/>
    <property type="molecule type" value="Genomic_DNA"/>
</dbReference>
<dbReference type="AlphaFoldDB" id="A0A0P1A7C7"/>
<keyword evidence="2" id="KW-1185">Reference proteome</keyword>
<dbReference type="RefSeq" id="XP_036262991.1">
    <property type="nucleotide sequence ID" value="XM_036407120.1"/>
</dbReference>
<name>A0A0P1A7C7_PLAHL</name>
<proteinExistence type="predicted"/>
<dbReference type="Proteomes" id="UP000054928">
    <property type="component" value="Unassembled WGS sequence"/>
</dbReference>
<accession>A0A0P1A7C7</accession>
<evidence type="ECO:0000313" key="1">
    <source>
        <dbReference type="EMBL" id="CEG36220.1"/>
    </source>
</evidence>
<dbReference type="GeneID" id="59052879"/>